<sequence>MPGFQTALANAAAGCDAAAARLAQVAQRLGDAAFQTPVDPELLAAERQIADAAAASAQQLRTDPGLLHAGRIVLHEGRTVPLIVPFGERGHLATSVDARVEGVANLVRTAILHAVGTREPGGLRVVGIDTATLGASFAPLRPLADAGVIEAVATDTRAAADAVALAEAQVAEHIAGRRTDRMLLVVASLSEAPRTLVERIDALARSGLAHGVTVLGCGLPELPQAAVMHAVDGPASQGRVAITNPPAAPFGRGERLAAPVDWPETPDPSFVAGEALRLAERAKAAATLTFADLIPAQPESGDPAKGLEVLIGRDAAGEVQLRFDDATPHWLVGGRTGGGKTVFLLDVLYGLASRYAPSDLALFLLDFKEGVSFTEFIPTDRDRSFIPHARAVGVESDREYGLAVLRTLSEEMTRRSTVMKNYGVASFAKLREHEAYPRIVCVADEFQVLLAGNDKVASEAVALLEELARKGRSYGVHLVLASQTISGIEALWAKQDSIFGQFSMRIALPGARTVLAANNDAAARISLGQVVVNTEGGTAGADRVARFPDTDSHVMHRLREQLGEAHKGVGAPRVFYGYRPVHLAEALPGERKPGRALLGREVSLRLDAAGADLDRRPGRHLAVLGSDPVGGEALEAAAESLAGNGTRVLAVDFTGNADLRAATDRVAPEAFAASLGEIPDGTVIAAWGLDAAALDMKAQQALRALLRTGPARGVHLLGWWRTFRRFTDDIGGSAGREDVACALVLNLPGGEIMGHFGPQFQHWSPRAGRALLIDRHADTGGGKLVVPFSRMEDQAAPGPQRSGGTPIERTRP</sequence>
<dbReference type="GO" id="GO:0005524">
    <property type="term" value="F:ATP binding"/>
    <property type="evidence" value="ECO:0007669"/>
    <property type="project" value="UniProtKB-UniRule"/>
</dbReference>
<evidence type="ECO:0000259" key="5">
    <source>
        <dbReference type="PROSITE" id="PS50901"/>
    </source>
</evidence>
<evidence type="ECO:0000256" key="1">
    <source>
        <dbReference type="ARBA" id="ARBA00022741"/>
    </source>
</evidence>
<dbReference type="PANTHER" id="PTHR22683">
    <property type="entry name" value="SPORULATION PROTEIN RELATED"/>
    <property type="match status" value="1"/>
</dbReference>
<evidence type="ECO:0000313" key="7">
    <source>
        <dbReference type="Proteomes" id="UP001146067"/>
    </source>
</evidence>
<keyword evidence="1 3" id="KW-0547">Nucleotide-binding</keyword>
<accession>A0A9X3PDY9</accession>
<evidence type="ECO:0000256" key="2">
    <source>
        <dbReference type="ARBA" id="ARBA00022840"/>
    </source>
</evidence>
<evidence type="ECO:0000256" key="3">
    <source>
        <dbReference type="PROSITE-ProRule" id="PRU00289"/>
    </source>
</evidence>
<protein>
    <submittedName>
        <fullName evidence="6">FtsK/SpoIIIE domain-containing protein</fullName>
    </submittedName>
</protein>
<dbReference type="AlphaFoldDB" id="A0A9X3PDY9"/>
<dbReference type="GO" id="GO:0003677">
    <property type="term" value="F:DNA binding"/>
    <property type="evidence" value="ECO:0007669"/>
    <property type="project" value="InterPro"/>
</dbReference>
<keyword evidence="7" id="KW-1185">Reference proteome</keyword>
<dbReference type="Pfam" id="PF01580">
    <property type="entry name" value="FtsK_SpoIIIE"/>
    <property type="match status" value="1"/>
</dbReference>
<evidence type="ECO:0000313" key="6">
    <source>
        <dbReference type="EMBL" id="MDA1363009.1"/>
    </source>
</evidence>
<reference evidence="6" key="1">
    <citation type="submission" date="2022-12" db="EMBL/GenBank/DDBJ databases">
        <title>Gycomyces niveus sp.nov.,a novel actinomycete isolated from soil in Shouguan.</title>
        <authorList>
            <person name="Yang X."/>
        </authorList>
    </citation>
    <scope>NUCLEOTIDE SEQUENCE</scope>
    <source>
        <strain evidence="6">NEAU-A15</strain>
    </source>
</reference>
<gene>
    <name evidence="6" type="ORF">O1R50_25575</name>
</gene>
<dbReference type="InterPro" id="IPR027417">
    <property type="entry name" value="P-loop_NTPase"/>
</dbReference>
<evidence type="ECO:0000256" key="4">
    <source>
        <dbReference type="SAM" id="MobiDB-lite"/>
    </source>
</evidence>
<dbReference type="InterPro" id="IPR050206">
    <property type="entry name" value="FtsK/SpoIIIE/SftA"/>
</dbReference>
<comment type="caution">
    <text evidence="6">The sequence shown here is derived from an EMBL/GenBank/DDBJ whole genome shotgun (WGS) entry which is preliminary data.</text>
</comment>
<dbReference type="InterPro" id="IPR002543">
    <property type="entry name" value="FtsK_dom"/>
</dbReference>
<dbReference type="CDD" id="cd01127">
    <property type="entry name" value="TrwB_TraG_TraD_VirD4"/>
    <property type="match status" value="1"/>
</dbReference>
<dbReference type="SUPFAM" id="SSF52540">
    <property type="entry name" value="P-loop containing nucleoside triphosphate hydrolases"/>
    <property type="match status" value="1"/>
</dbReference>
<dbReference type="PANTHER" id="PTHR22683:SF41">
    <property type="entry name" value="DNA TRANSLOCASE FTSK"/>
    <property type="match status" value="1"/>
</dbReference>
<feature type="domain" description="FtsK" evidence="5">
    <location>
        <begin position="316"/>
        <end position="517"/>
    </location>
</feature>
<organism evidence="6 7">
    <name type="scientific">Glycomyces luteolus</name>
    <dbReference type="NCBI Taxonomy" id="2670330"/>
    <lineage>
        <taxon>Bacteria</taxon>
        <taxon>Bacillati</taxon>
        <taxon>Actinomycetota</taxon>
        <taxon>Actinomycetes</taxon>
        <taxon>Glycomycetales</taxon>
        <taxon>Glycomycetaceae</taxon>
        <taxon>Glycomyces</taxon>
    </lineage>
</organism>
<feature type="region of interest" description="Disordered" evidence="4">
    <location>
        <begin position="789"/>
        <end position="812"/>
    </location>
</feature>
<dbReference type="Gene3D" id="3.40.50.300">
    <property type="entry name" value="P-loop containing nucleotide triphosphate hydrolases"/>
    <property type="match status" value="1"/>
</dbReference>
<name>A0A9X3PDY9_9ACTN</name>
<dbReference type="EMBL" id="JAPZVP010000034">
    <property type="protein sequence ID" value="MDA1363009.1"/>
    <property type="molecule type" value="Genomic_DNA"/>
</dbReference>
<dbReference type="PROSITE" id="PS50901">
    <property type="entry name" value="FTSK"/>
    <property type="match status" value="1"/>
</dbReference>
<dbReference type="RefSeq" id="WP_270113094.1">
    <property type="nucleotide sequence ID" value="NZ_JAPZVP010000034.1"/>
</dbReference>
<keyword evidence="2 3" id="KW-0067">ATP-binding</keyword>
<proteinExistence type="predicted"/>
<dbReference type="Proteomes" id="UP001146067">
    <property type="component" value="Unassembled WGS sequence"/>
</dbReference>
<feature type="binding site" evidence="3">
    <location>
        <begin position="334"/>
        <end position="341"/>
    </location>
    <ligand>
        <name>ATP</name>
        <dbReference type="ChEBI" id="CHEBI:30616"/>
    </ligand>
</feature>